<dbReference type="RefSeq" id="WP_353684429.1">
    <property type="nucleotide sequence ID" value="NZ_CP144373.1"/>
</dbReference>
<protein>
    <submittedName>
        <fullName evidence="1">Uncharacterized protein</fullName>
    </submittedName>
</protein>
<sequence length="166" mass="19967">MHSRVFCFAKNLDEIRDIYDSISEEDIVEEIRGVDYAVVTDEFEGDIRWLAEVYEIPEDDIKIETYEVDGEKIKIARIKVRHLLAALKKERGRRFEAICKELEKEHPSLFEIARKAYLEKGFYAYIPDWGIEPMFIIPEIVKKYPSYFENNFKEEVYIYKIFDYHF</sequence>
<dbReference type="KEGG" id="taut:V4D30_01165"/>
<organism evidence="1">
    <name type="scientific">Thermodesulfovibrio autotrophicus</name>
    <dbReference type="NCBI Taxonomy" id="3118333"/>
    <lineage>
        <taxon>Bacteria</taxon>
        <taxon>Pseudomonadati</taxon>
        <taxon>Nitrospirota</taxon>
        <taxon>Thermodesulfovibrionia</taxon>
        <taxon>Thermodesulfovibrionales</taxon>
        <taxon>Thermodesulfovibrionaceae</taxon>
        <taxon>Thermodesulfovibrio</taxon>
    </lineage>
</organism>
<name>A0AAU8H056_9BACT</name>
<evidence type="ECO:0000313" key="1">
    <source>
        <dbReference type="EMBL" id="XCH46904.1"/>
    </source>
</evidence>
<dbReference type="AlphaFoldDB" id="A0AAU8H056"/>
<reference evidence="1" key="1">
    <citation type="submission" date="2024-01" db="EMBL/GenBank/DDBJ databases">
        <title>The first autotrophic representatives of the genus Thermodesulfovibrio.</title>
        <authorList>
            <person name="Maltseva A.I."/>
            <person name="Elcheninov A.G."/>
            <person name="Kublanov I.V."/>
            <person name="Lebedinsky A.V."/>
            <person name="Frolov E.N."/>
        </authorList>
    </citation>
    <scope>NUCLEOTIDE SEQUENCE</scope>
    <source>
        <strain evidence="1">3907-1M</strain>
    </source>
</reference>
<dbReference type="EMBL" id="CP144373">
    <property type="protein sequence ID" value="XCH46904.1"/>
    <property type="molecule type" value="Genomic_DNA"/>
</dbReference>
<accession>A0AAU8H056</accession>
<gene>
    <name evidence="1" type="ORF">V4D30_01165</name>
</gene>
<proteinExistence type="predicted"/>